<evidence type="ECO:0000313" key="1">
    <source>
        <dbReference type="EMBL" id="QCO55354.1"/>
    </source>
</evidence>
<proteinExistence type="predicted"/>
<reference evidence="1 2" key="1">
    <citation type="submission" date="2019-05" db="EMBL/GenBank/DDBJ databases">
        <title>Pseudorhodobacter turbinis sp. nov., isolated from the gut of the Korean turban shell.</title>
        <authorList>
            <person name="Jeong Y.-S."/>
            <person name="Kang W.-R."/>
            <person name="Bae J.-W."/>
        </authorList>
    </citation>
    <scope>NUCLEOTIDE SEQUENCE [LARGE SCALE GENOMIC DNA]</scope>
    <source>
        <strain evidence="1 2">S12M18</strain>
    </source>
</reference>
<evidence type="ECO:0000313" key="2">
    <source>
        <dbReference type="Proteomes" id="UP000298631"/>
    </source>
</evidence>
<sequence>MDAVQNSKPHAFAATQEYLETLTDQLEAFRINVETDPLSDEISSNYASFLPYRDEVITLVRAIARAEPETRYGDALHAFLERFIPYFHATPESGRLKWSGKFRQRAKMYPALTTGYRNDDET</sequence>
<name>A0A4V1E0P5_9RHOB</name>
<keyword evidence="2" id="KW-1185">Reference proteome</keyword>
<dbReference type="OrthoDB" id="4774809at2"/>
<organism evidence="1 2">
    <name type="scientific">Pseudorhodobacter turbinis</name>
    <dbReference type="NCBI Taxonomy" id="2500533"/>
    <lineage>
        <taxon>Bacteria</taxon>
        <taxon>Pseudomonadati</taxon>
        <taxon>Pseudomonadota</taxon>
        <taxon>Alphaproteobacteria</taxon>
        <taxon>Rhodobacterales</taxon>
        <taxon>Paracoccaceae</taxon>
        <taxon>Pseudorhodobacter</taxon>
    </lineage>
</organism>
<gene>
    <name evidence="1" type="ORF">EOK75_05940</name>
</gene>
<protein>
    <submittedName>
        <fullName evidence="1">Uncharacterized protein</fullName>
    </submittedName>
</protein>
<dbReference type="AlphaFoldDB" id="A0A4V1E0P5"/>
<dbReference type="EMBL" id="CP039964">
    <property type="protein sequence ID" value="QCO55354.1"/>
    <property type="molecule type" value="Genomic_DNA"/>
</dbReference>
<dbReference type="RefSeq" id="WP_137193033.1">
    <property type="nucleotide sequence ID" value="NZ_CP039964.1"/>
</dbReference>
<dbReference type="Proteomes" id="UP000298631">
    <property type="component" value="Chromosome"/>
</dbReference>
<dbReference type="KEGG" id="pseb:EOK75_05940"/>
<accession>A0A4V1E0P5</accession>